<dbReference type="InterPro" id="IPR058240">
    <property type="entry name" value="rSAM_sf"/>
</dbReference>
<reference evidence="2" key="2">
    <citation type="journal article" date="2021" name="PeerJ">
        <title>Extensive microbial diversity within the chicken gut microbiome revealed by metagenomics and culture.</title>
        <authorList>
            <person name="Gilroy R."/>
            <person name="Ravi A."/>
            <person name="Getino M."/>
            <person name="Pursley I."/>
            <person name="Horton D.L."/>
            <person name="Alikhan N.F."/>
            <person name="Baker D."/>
            <person name="Gharbi K."/>
            <person name="Hall N."/>
            <person name="Watson M."/>
            <person name="Adriaenssens E.M."/>
            <person name="Foster-Nyarko E."/>
            <person name="Jarju S."/>
            <person name="Secka A."/>
            <person name="Antonio M."/>
            <person name="Oren A."/>
            <person name="Chaudhuri R.R."/>
            <person name="La Ragione R."/>
            <person name="Hildebrand F."/>
            <person name="Pallen M.J."/>
        </authorList>
    </citation>
    <scope>NUCLEOTIDE SEQUENCE</scope>
    <source>
        <strain evidence="2">14700</strain>
    </source>
</reference>
<name>A0A9D9NDI9_9SPIO</name>
<dbReference type="SMART" id="SM00729">
    <property type="entry name" value="Elp3"/>
    <property type="match status" value="1"/>
</dbReference>
<dbReference type="GO" id="GO:0051536">
    <property type="term" value="F:iron-sulfur cluster binding"/>
    <property type="evidence" value="ECO:0007669"/>
    <property type="project" value="InterPro"/>
</dbReference>
<dbReference type="InterPro" id="IPR006638">
    <property type="entry name" value="Elp3/MiaA/NifB-like_rSAM"/>
</dbReference>
<organism evidence="2 3">
    <name type="scientific">Candidatus Ornithospirochaeta stercoravium</name>
    <dbReference type="NCBI Taxonomy" id="2840897"/>
    <lineage>
        <taxon>Bacteria</taxon>
        <taxon>Pseudomonadati</taxon>
        <taxon>Spirochaetota</taxon>
        <taxon>Spirochaetia</taxon>
        <taxon>Spirochaetales</taxon>
        <taxon>Spirochaetaceae</taxon>
        <taxon>Spirochaetaceae incertae sedis</taxon>
        <taxon>Candidatus Ornithospirochaeta</taxon>
    </lineage>
</organism>
<protein>
    <submittedName>
        <fullName evidence="2">Radical SAM protein</fullName>
    </submittedName>
</protein>
<proteinExistence type="predicted"/>
<dbReference type="AlphaFoldDB" id="A0A9D9NDI9"/>
<evidence type="ECO:0000313" key="2">
    <source>
        <dbReference type="EMBL" id="MBO8469175.1"/>
    </source>
</evidence>
<evidence type="ECO:0000259" key="1">
    <source>
        <dbReference type="SMART" id="SM00729"/>
    </source>
</evidence>
<accession>A0A9D9NDI9</accession>
<evidence type="ECO:0000313" key="3">
    <source>
        <dbReference type="Proteomes" id="UP000810292"/>
    </source>
</evidence>
<dbReference type="GO" id="GO:0003824">
    <property type="term" value="F:catalytic activity"/>
    <property type="evidence" value="ECO:0007669"/>
    <property type="project" value="InterPro"/>
</dbReference>
<dbReference type="EMBL" id="JADIMF010000081">
    <property type="protein sequence ID" value="MBO8469175.1"/>
    <property type="molecule type" value="Genomic_DNA"/>
</dbReference>
<gene>
    <name evidence="2" type="ORF">IAA72_05270</name>
</gene>
<dbReference type="Proteomes" id="UP000810292">
    <property type="component" value="Unassembled WGS sequence"/>
</dbReference>
<reference evidence="2" key="1">
    <citation type="submission" date="2020-10" db="EMBL/GenBank/DDBJ databases">
        <authorList>
            <person name="Gilroy R."/>
        </authorList>
    </citation>
    <scope>NUCLEOTIDE SEQUENCE</scope>
    <source>
        <strain evidence="2">14700</strain>
    </source>
</reference>
<feature type="domain" description="Elp3/MiaA/NifB-like radical SAM core" evidence="1">
    <location>
        <begin position="15"/>
        <end position="212"/>
    </location>
</feature>
<comment type="caution">
    <text evidence="2">The sequence shown here is derived from an EMBL/GenBank/DDBJ whole genome shotgun (WGS) entry which is preliminary data.</text>
</comment>
<sequence>MDLIRYSKIDTGMKREFLLLQGTGCRWRKCSFCDYHLDRNDDPFELNKSVLESVTGEYGTLDIINSGSAMEFDERTIALIAEIVKEKSIKDLWFETHWMYRNQLESFSSNFPCKVHYRTGVESFNPELRMKWNKGIGRDVTPEMIRRYYEGICLLVGVKGQTKEDIISSVDIAERYFDYYSINLFCPNTTDTERDDELAAIFINELVPQFRKSRKAEILIDNTDLGVG</sequence>
<dbReference type="SUPFAM" id="SSF102114">
    <property type="entry name" value="Radical SAM enzymes"/>
    <property type="match status" value="1"/>
</dbReference>